<dbReference type="EMBL" id="JAHRIN010000304">
    <property type="protein sequence ID" value="MEQ2190920.1"/>
    <property type="molecule type" value="Genomic_DNA"/>
</dbReference>
<sequence>MSSRCHPGFGNELLQQFSLLHLAERQTALYRCQISGLESTVSSYNHKVKNHIVMLSETAEQEALILKLADREKIIDIVRLQIESSIQTTTQHSDTITKLQQENSFLINQHKQEIQLLKAELVQNKSDLVCLERERQQLQASVTEQNQRIQQETLEKQQVIKQLELQRMQLFDLISRFCLFHHKEYCYSLVLLY</sequence>
<keyword evidence="3" id="KW-1185">Reference proteome</keyword>
<keyword evidence="1" id="KW-0175">Coiled coil</keyword>
<protein>
    <submittedName>
        <fullName evidence="2">Uncharacterized protein</fullName>
    </submittedName>
</protein>
<comment type="caution">
    <text evidence="2">The sequence shown here is derived from an EMBL/GenBank/DDBJ whole genome shotgun (WGS) entry which is preliminary data.</text>
</comment>
<evidence type="ECO:0000313" key="2">
    <source>
        <dbReference type="EMBL" id="MEQ2190920.1"/>
    </source>
</evidence>
<evidence type="ECO:0000256" key="1">
    <source>
        <dbReference type="SAM" id="Coils"/>
    </source>
</evidence>
<reference evidence="2 3" key="1">
    <citation type="submission" date="2021-06" db="EMBL/GenBank/DDBJ databases">
        <authorList>
            <person name="Palmer J.M."/>
        </authorList>
    </citation>
    <scope>NUCLEOTIDE SEQUENCE [LARGE SCALE GENOMIC DNA]</scope>
    <source>
        <strain evidence="2 3">XC_2019</strain>
        <tissue evidence="2">Muscle</tissue>
    </source>
</reference>
<accession>A0ABV0Q552</accession>
<evidence type="ECO:0000313" key="3">
    <source>
        <dbReference type="Proteomes" id="UP001434883"/>
    </source>
</evidence>
<name>A0ABV0Q552_9TELE</name>
<gene>
    <name evidence="2" type="ORF">XENOCAPTIV_014802</name>
</gene>
<proteinExistence type="predicted"/>
<feature type="coiled-coil region" evidence="1">
    <location>
        <begin position="107"/>
        <end position="166"/>
    </location>
</feature>
<organism evidence="2 3">
    <name type="scientific">Xenoophorus captivus</name>
    <dbReference type="NCBI Taxonomy" id="1517983"/>
    <lineage>
        <taxon>Eukaryota</taxon>
        <taxon>Metazoa</taxon>
        <taxon>Chordata</taxon>
        <taxon>Craniata</taxon>
        <taxon>Vertebrata</taxon>
        <taxon>Euteleostomi</taxon>
        <taxon>Actinopterygii</taxon>
        <taxon>Neopterygii</taxon>
        <taxon>Teleostei</taxon>
        <taxon>Neoteleostei</taxon>
        <taxon>Acanthomorphata</taxon>
        <taxon>Ovalentaria</taxon>
        <taxon>Atherinomorphae</taxon>
        <taxon>Cyprinodontiformes</taxon>
        <taxon>Goodeidae</taxon>
        <taxon>Xenoophorus</taxon>
    </lineage>
</organism>
<dbReference type="Proteomes" id="UP001434883">
    <property type="component" value="Unassembled WGS sequence"/>
</dbReference>